<dbReference type="EMBL" id="JBHSGP010000005">
    <property type="protein sequence ID" value="MFC4721096.1"/>
    <property type="molecule type" value="Genomic_DNA"/>
</dbReference>
<evidence type="ECO:0000313" key="2">
    <source>
        <dbReference type="EMBL" id="MFC4721096.1"/>
    </source>
</evidence>
<evidence type="ECO:0000259" key="1">
    <source>
        <dbReference type="PROSITE" id="PS51340"/>
    </source>
</evidence>
<gene>
    <name evidence="2" type="ORF">ACFO5O_02100</name>
</gene>
<dbReference type="InterPro" id="IPR005302">
    <property type="entry name" value="MoCF_Sase_C"/>
</dbReference>
<dbReference type="PANTHER" id="PTHR30212:SF2">
    <property type="entry name" value="PROTEIN YIIM"/>
    <property type="match status" value="1"/>
</dbReference>
<reference evidence="3" key="1">
    <citation type="journal article" date="2019" name="Int. J. Syst. Evol. Microbiol.">
        <title>The Global Catalogue of Microorganisms (GCM) 10K type strain sequencing project: providing services to taxonomists for standard genome sequencing and annotation.</title>
        <authorList>
            <consortium name="The Broad Institute Genomics Platform"/>
            <consortium name="The Broad Institute Genome Sequencing Center for Infectious Disease"/>
            <person name="Wu L."/>
            <person name="Ma J."/>
        </authorList>
    </citation>
    <scope>NUCLEOTIDE SEQUENCE [LARGE SCALE GENOMIC DNA]</scope>
    <source>
        <strain evidence="3">CCUG 63682</strain>
    </source>
</reference>
<dbReference type="PROSITE" id="PS51340">
    <property type="entry name" value="MOSC"/>
    <property type="match status" value="1"/>
</dbReference>
<dbReference type="InterPro" id="IPR011037">
    <property type="entry name" value="Pyrv_Knase-like_insert_dom_sf"/>
</dbReference>
<dbReference type="InterPro" id="IPR052353">
    <property type="entry name" value="Benzoxazolinone_Detox_Enz"/>
</dbReference>
<dbReference type="PANTHER" id="PTHR30212">
    <property type="entry name" value="PROTEIN YIIM"/>
    <property type="match status" value="1"/>
</dbReference>
<dbReference type="SUPFAM" id="SSF50800">
    <property type="entry name" value="PK beta-barrel domain-like"/>
    <property type="match status" value="1"/>
</dbReference>
<organism evidence="2 3">
    <name type="scientific">Geojedonia litorea</name>
    <dbReference type="NCBI Taxonomy" id="1268269"/>
    <lineage>
        <taxon>Bacteria</taxon>
        <taxon>Pseudomonadati</taxon>
        <taxon>Bacteroidota</taxon>
        <taxon>Flavobacteriia</taxon>
        <taxon>Flavobacteriales</taxon>
        <taxon>Flavobacteriaceae</taxon>
        <taxon>Geojedonia</taxon>
    </lineage>
</organism>
<dbReference type="Proteomes" id="UP001595953">
    <property type="component" value="Unassembled WGS sequence"/>
</dbReference>
<accession>A0ABV9MYL3</accession>
<dbReference type="RefSeq" id="WP_387960483.1">
    <property type="nucleotide sequence ID" value="NZ_JBHSGP010000005.1"/>
</dbReference>
<name>A0ABV9MYL3_9FLAO</name>
<proteinExistence type="predicted"/>
<evidence type="ECO:0000313" key="3">
    <source>
        <dbReference type="Proteomes" id="UP001595953"/>
    </source>
</evidence>
<feature type="domain" description="MOSC" evidence="1">
    <location>
        <begin position="33"/>
        <end position="168"/>
    </location>
</feature>
<comment type="caution">
    <text evidence="2">The sequence shown here is derived from an EMBL/GenBank/DDBJ whole genome shotgun (WGS) entry which is preliminary data.</text>
</comment>
<sequence length="217" mass="24488">MQFTKMKILSTNIAKPKSIEWNGKTITTGIFKSPINLPIYLDTEAVKGDEISDRKVHGGEYKACYLFSADNYPYWKNLYPHLQWADGMFGENLTVTGLNEKHIHIGDIYKIGTALVQVTQPREPCYKLGVKFGNQVILKEFIAHGYPGTYVRVLEKGYVSVGDTIELVQKAPNSVSTFDFFKLLYSKEKDQALLASIVNNEALPIKKRSKLSAFLKS</sequence>
<protein>
    <submittedName>
        <fullName evidence="2">MOSC domain-containing protein</fullName>
    </submittedName>
</protein>
<keyword evidence="3" id="KW-1185">Reference proteome</keyword>
<dbReference type="Pfam" id="PF03473">
    <property type="entry name" value="MOSC"/>
    <property type="match status" value="1"/>
</dbReference>
<dbReference type="Gene3D" id="2.40.33.20">
    <property type="entry name" value="PK beta-barrel domain-like"/>
    <property type="match status" value="1"/>
</dbReference>